<evidence type="ECO:0000313" key="6">
    <source>
        <dbReference type="Proteomes" id="UP000001064"/>
    </source>
</evidence>
<organism evidence="5 6">
    <name type="scientific">Dictyostelium purpureum</name>
    <name type="common">Slime mold</name>
    <dbReference type="NCBI Taxonomy" id="5786"/>
    <lineage>
        <taxon>Eukaryota</taxon>
        <taxon>Amoebozoa</taxon>
        <taxon>Evosea</taxon>
        <taxon>Eumycetozoa</taxon>
        <taxon>Dictyostelia</taxon>
        <taxon>Dictyosteliales</taxon>
        <taxon>Dictyosteliaceae</taxon>
        <taxon>Dictyostelium</taxon>
    </lineage>
</organism>
<feature type="domain" description="DUF7906" evidence="4">
    <location>
        <begin position="279"/>
        <end position="454"/>
    </location>
</feature>
<name>F0ZH11_DICPU</name>
<feature type="coiled-coil region" evidence="1">
    <location>
        <begin position="513"/>
        <end position="540"/>
    </location>
</feature>
<gene>
    <name evidence="5" type="ORF">DICPUDRAFT_150701</name>
</gene>
<dbReference type="Proteomes" id="UP000001064">
    <property type="component" value="Unassembled WGS sequence"/>
</dbReference>
<evidence type="ECO:0000256" key="3">
    <source>
        <dbReference type="SAM" id="SignalP"/>
    </source>
</evidence>
<protein>
    <recommendedName>
        <fullName evidence="4">DUF7906 domain-containing protein</fullName>
    </recommendedName>
</protein>
<sequence length="987" mass="114308">MKRLYLISIILVILLIFDHSNSFDLGKGKAIKRKKLKHKQISEQYEEKSNFHHTDHIEDYQHEDHDKNLFNDKNIDINNLNSTLKLWLESNNIAKFMDFHTTKKLHLTIPINFIFIGFAGEGNRGFEISDPLLVEWFQHIEHALHNVITPIGEDYSTTDEMETPSTHIEYNFEIQVSKTDPLVNTLVEDAIFWHLRSEASNYFERNNEEAISKPQDEKYEKRFYANPHLVSSLLSSLSQHLEIDKDSYTIFIMNPNHPSNDGIENTDAVYGYRVGFSNQELEQIYKNTKLKVPESLNVHTDYEFAQAIQSEKVEKKKDQGEAIFINNNLKFRDYTKQSKEWADKMIVEFDTYKKNTLQSSPNCMFGSPDTKEDRWICTTLELLYHENSPILERAQEIFTRGTKFEQLYVYTAYENKIFENPMVDTWISHKRFAFIDLTAGPFSWGPSVGGNGLKTFSTLPIPPFISEDEERAIDDEEIIHLSPDKHIKKKQIEEEILLTETIYGNNCGEQSLTDEQKELCENLQTSISELKLQLEKISMASTAKSDQSTAENNNDDMDFDFLTGNFKEVFGNKQQDKFVSKLGSVLSSSLKHLVTQPLPLFKIQYASRVNFNVFIISDHNDFNPRDYFNFNYELFKYEIEKLRLPGQEFSFNIKTISMSDDRQLALAYYTSLKSILNPTINDDHQFQTQLNYYLDSKEIRSNLLKLFGKDFDTDKDEDVAATIKYIPIFLFSVSNKIPILIDKTHQAKSLSNMVIGIQTSLFSTNSSFTVNDNQIKYYPINPLSSILSATALNLGGLVGNHVAYSEAHKSATSNWHWSVGDSPTSKTFNFPFTHFNEFQRDTIFRNYVAASLERSIQYMNKAVSILSDCKTSIKNFENALSVFPLDETVINFQSIRSKWNQIALNIRDLDYRNAIKTAIEAETLSKSFYKDSKSIQIFFMESECQSDLQEKVPKRTWAIVTICLFINILIILFFKTLYKSKSKIKIN</sequence>
<dbReference type="AlphaFoldDB" id="F0ZH11"/>
<accession>F0ZH11</accession>
<feature type="chain" id="PRO_5003265123" description="DUF7906 domain-containing protein" evidence="3">
    <location>
        <begin position="23"/>
        <end position="987"/>
    </location>
</feature>
<keyword evidence="1" id="KW-0175">Coiled coil</keyword>
<dbReference type="KEGG" id="dpp:DICPUDRAFT_150701"/>
<keyword evidence="6" id="KW-1185">Reference proteome</keyword>
<reference evidence="6" key="1">
    <citation type="journal article" date="2011" name="Genome Biol.">
        <title>Comparative genomics of the social amoebae Dictyostelium discoideum and Dictyostelium purpureum.</title>
        <authorList>
            <consortium name="US DOE Joint Genome Institute (JGI-PGF)"/>
            <person name="Sucgang R."/>
            <person name="Kuo A."/>
            <person name="Tian X."/>
            <person name="Salerno W."/>
            <person name="Parikh A."/>
            <person name="Feasley C.L."/>
            <person name="Dalin E."/>
            <person name="Tu H."/>
            <person name="Huang E."/>
            <person name="Barry K."/>
            <person name="Lindquist E."/>
            <person name="Shapiro H."/>
            <person name="Bruce D."/>
            <person name="Schmutz J."/>
            <person name="Salamov A."/>
            <person name="Fey P."/>
            <person name="Gaudet P."/>
            <person name="Anjard C."/>
            <person name="Babu M.M."/>
            <person name="Basu S."/>
            <person name="Bushmanova Y."/>
            <person name="van der Wel H."/>
            <person name="Katoh-Kurasawa M."/>
            <person name="Dinh C."/>
            <person name="Coutinho P.M."/>
            <person name="Saito T."/>
            <person name="Elias M."/>
            <person name="Schaap P."/>
            <person name="Kay R.R."/>
            <person name="Henrissat B."/>
            <person name="Eichinger L."/>
            <person name="Rivero F."/>
            <person name="Putnam N.H."/>
            <person name="West C.M."/>
            <person name="Loomis W.F."/>
            <person name="Chisholm R.L."/>
            <person name="Shaulsky G."/>
            <person name="Strassmann J.E."/>
            <person name="Queller D.C."/>
            <person name="Kuspa A."/>
            <person name="Grigoriev I.V."/>
        </authorList>
    </citation>
    <scope>NUCLEOTIDE SEQUENCE [LARGE SCALE GENOMIC DNA]</scope>
    <source>
        <strain evidence="6">QSDP1</strain>
    </source>
</reference>
<keyword evidence="2" id="KW-0812">Transmembrane</keyword>
<dbReference type="InterPro" id="IPR057228">
    <property type="entry name" value="DUF7906"/>
</dbReference>
<dbReference type="VEuPathDB" id="AmoebaDB:DICPUDRAFT_150701"/>
<keyword evidence="2" id="KW-1133">Transmembrane helix</keyword>
<keyword evidence="3" id="KW-0732">Signal</keyword>
<proteinExistence type="predicted"/>
<dbReference type="Pfam" id="PF25483">
    <property type="entry name" value="DUF7906"/>
    <property type="match status" value="1"/>
</dbReference>
<dbReference type="InParanoid" id="F0ZH11"/>
<keyword evidence="2" id="KW-0472">Membrane</keyword>
<dbReference type="RefSeq" id="XP_003286718.1">
    <property type="nucleotide sequence ID" value="XM_003286670.1"/>
</dbReference>
<evidence type="ECO:0000313" key="5">
    <source>
        <dbReference type="EMBL" id="EGC36772.1"/>
    </source>
</evidence>
<feature type="signal peptide" evidence="3">
    <location>
        <begin position="1"/>
        <end position="22"/>
    </location>
</feature>
<dbReference type="FunCoup" id="F0ZH11">
    <property type="interactions" value="11"/>
</dbReference>
<evidence type="ECO:0000256" key="2">
    <source>
        <dbReference type="SAM" id="Phobius"/>
    </source>
</evidence>
<dbReference type="EMBL" id="GL871017">
    <property type="protein sequence ID" value="EGC36772.1"/>
    <property type="molecule type" value="Genomic_DNA"/>
</dbReference>
<dbReference type="STRING" id="5786.F0ZH11"/>
<dbReference type="GeneID" id="10504112"/>
<evidence type="ECO:0000256" key="1">
    <source>
        <dbReference type="SAM" id="Coils"/>
    </source>
</evidence>
<dbReference type="OrthoDB" id="16573at2759"/>
<dbReference type="OMA" id="IHCTKER"/>
<feature type="transmembrane region" description="Helical" evidence="2">
    <location>
        <begin position="957"/>
        <end position="978"/>
    </location>
</feature>
<dbReference type="PANTHER" id="PTHR31515:SF2">
    <property type="entry name" value="TRANSMEMBRANE PROTEIN"/>
    <property type="match status" value="1"/>
</dbReference>
<evidence type="ECO:0000259" key="4">
    <source>
        <dbReference type="Pfam" id="PF25483"/>
    </source>
</evidence>
<dbReference type="PANTHER" id="PTHR31515">
    <property type="entry name" value="TRANSMEMBRANE PROTEIN-RELATED"/>
    <property type="match status" value="1"/>
</dbReference>
<dbReference type="eggNOG" id="ENOG502QQIX">
    <property type="taxonomic scope" value="Eukaryota"/>
</dbReference>